<dbReference type="AlphaFoldDB" id="A0AAE1HGQ3"/>
<reference evidence="1" key="2">
    <citation type="journal article" date="2023" name="BMC Genomics">
        <title>Pest status, molecular evolution, and epigenetic factors derived from the genome assembly of Frankliniella fusca, a thysanopteran phytovirus vector.</title>
        <authorList>
            <person name="Catto M.A."/>
            <person name="Labadie P.E."/>
            <person name="Jacobson A.L."/>
            <person name="Kennedy G.G."/>
            <person name="Srinivasan R."/>
            <person name="Hunt B.G."/>
        </authorList>
    </citation>
    <scope>NUCLEOTIDE SEQUENCE</scope>
    <source>
        <strain evidence="1">PL_HMW_Pooled</strain>
    </source>
</reference>
<protein>
    <submittedName>
        <fullName evidence="1">Lysophospholipase NTE1</fullName>
    </submittedName>
</protein>
<name>A0AAE1HGQ3_9NEOP</name>
<evidence type="ECO:0000313" key="2">
    <source>
        <dbReference type="Proteomes" id="UP001219518"/>
    </source>
</evidence>
<dbReference type="EMBL" id="JAHWGI010001031">
    <property type="protein sequence ID" value="KAK3921047.1"/>
    <property type="molecule type" value="Genomic_DNA"/>
</dbReference>
<dbReference type="Proteomes" id="UP001219518">
    <property type="component" value="Unassembled WGS sequence"/>
</dbReference>
<organism evidence="1 2">
    <name type="scientific">Frankliniella fusca</name>
    <dbReference type="NCBI Taxonomy" id="407009"/>
    <lineage>
        <taxon>Eukaryota</taxon>
        <taxon>Metazoa</taxon>
        <taxon>Ecdysozoa</taxon>
        <taxon>Arthropoda</taxon>
        <taxon>Hexapoda</taxon>
        <taxon>Insecta</taxon>
        <taxon>Pterygota</taxon>
        <taxon>Neoptera</taxon>
        <taxon>Paraneoptera</taxon>
        <taxon>Thysanoptera</taxon>
        <taxon>Terebrantia</taxon>
        <taxon>Thripoidea</taxon>
        <taxon>Thripidae</taxon>
        <taxon>Frankliniella</taxon>
    </lineage>
</organism>
<keyword evidence="2" id="KW-1185">Reference proteome</keyword>
<accession>A0AAE1HGQ3</accession>
<gene>
    <name evidence="1" type="ORF">KUF71_010262</name>
</gene>
<proteinExistence type="predicted"/>
<reference evidence="1" key="1">
    <citation type="submission" date="2021-07" db="EMBL/GenBank/DDBJ databases">
        <authorList>
            <person name="Catto M.A."/>
            <person name="Jacobson A."/>
            <person name="Kennedy G."/>
            <person name="Labadie P."/>
            <person name="Hunt B.G."/>
            <person name="Srinivasan R."/>
        </authorList>
    </citation>
    <scope>NUCLEOTIDE SEQUENCE</scope>
    <source>
        <strain evidence="1">PL_HMW_Pooled</strain>
        <tissue evidence="1">Head</tissue>
    </source>
</reference>
<comment type="caution">
    <text evidence="1">The sequence shown here is derived from an EMBL/GenBank/DDBJ whole genome shotgun (WGS) entry which is preliminary data.</text>
</comment>
<sequence length="78" mass="8806">MTAKLRNGFSQFQSQHIKLPSCLTKHITSSHGVNAARQPHSTLLSLQVKSRLNQEPLLGRSYFKQRKLGDYGRKQVGT</sequence>
<evidence type="ECO:0000313" key="1">
    <source>
        <dbReference type="EMBL" id="KAK3921047.1"/>
    </source>
</evidence>